<feature type="region of interest" description="Disordered" evidence="1">
    <location>
        <begin position="163"/>
        <end position="221"/>
    </location>
</feature>
<dbReference type="EMBL" id="JBBNAG010000007">
    <property type="protein sequence ID" value="KAK9119590.1"/>
    <property type="molecule type" value="Genomic_DNA"/>
</dbReference>
<feature type="region of interest" description="Disordered" evidence="1">
    <location>
        <begin position="66"/>
        <end position="114"/>
    </location>
</feature>
<evidence type="ECO:0000313" key="2">
    <source>
        <dbReference type="EMBL" id="KAK9119590.1"/>
    </source>
</evidence>
<evidence type="ECO:0000313" key="3">
    <source>
        <dbReference type="Proteomes" id="UP001419268"/>
    </source>
</evidence>
<keyword evidence="3" id="KW-1185">Reference proteome</keyword>
<organism evidence="2 3">
    <name type="scientific">Stephania cephalantha</name>
    <dbReference type="NCBI Taxonomy" id="152367"/>
    <lineage>
        <taxon>Eukaryota</taxon>
        <taxon>Viridiplantae</taxon>
        <taxon>Streptophyta</taxon>
        <taxon>Embryophyta</taxon>
        <taxon>Tracheophyta</taxon>
        <taxon>Spermatophyta</taxon>
        <taxon>Magnoliopsida</taxon>
        <taxon>Ranunculales</taxon>
        <taxon>Menispermaceae</taxon>
        <taxon>Menispermoideae</taxon>
        <taxon>Cissampelideae</taxon>
        <taxon>Stephania</taxon>
    </lineage>
</organism>
<name>A0AAP0NVW2_9MAGN</name>
<comment type="caution">
    <text evidence="2">The sequence shown here is derived from an EMBL/GenBank/DDBJ whole genome shotgun (WGS) entry which is preliminary data.</text>
</comment>
<proteinExistence type="predicted"/>
<reference evidence="2 3" key="1">
    <citation type="submission" date="2024-01" db="EMBL/GenBank/DDBJ databases">
        <title>Genome assemblies of Stephania.</title>
        <authorList>
            <person name="Yang L."/>
        </authorList>
    </citation>
    <scope>NUCLEOTIDE SEQUENCE [LARGE SCALE GENOMIC DNA]</scope>
    <source>
        <strain evidence="2">JXDWG</strain>
        <tissue evidence="2">Leaf</tissue>
    </source>
</reference>
<dbReference type="AlphaFoldDB" id="A0AAP0NVW2"/>
<gene>
    <name evidence="2" type="ORF">Scep_017683</name>
</gene>
<protein>
    <submittedName>
        <fullName evidence="2">Uncharacterized protein</fullName>
    </submittedName>
</protein>
<evidence type="ECO:0000256" key="1">
    <source>
        <dbReference type="SAM" id="MobiDB-lite"/>
    </source>
</evidence>
<sequence length="221" mass="24574">MTRFLAECGDVSGFTTLASKRRAGRYKKEHLLLGHTTAALWLPNPGTHSIRPKDQSERLSHPPTVRTYASRDKGVGSWSRVPTGPITRLVHGSMSPHRYPRQSAGSNRGERGRRSDWSFGRIECVPGSESRHIAAFSAETVSFPPPPTRTRAPGDISTRAQRVGYHRASAGRYKKARPRPRHSSPPRMMTTARRKQQHGFRLNSGNDAVNDAMVLSDRSEA</sequence>
<accession>A0AAP0NVW2</accession>
<feature type="compositionally biased region" description="Basic residues" evidence="1">
    <location>
        <begin position="172"/>
        <end position="184"/>
    </location>
</feature>
<dbReference type="Proteomes" id="UP001419268">
    <property type="component" value="Unassembled WGS sequence"/>
</dbReference>